<dbReference type="GO" id="GO:0008270">
    <property type="term" value="F:zinc ion binding"/>
    <property type="evidence" value="ECO:0007669"/>
    <property type="project" value="UniProtKB-KW"/>
</dbReference>
<dbReference type="SUPFAM" id="SSF57850">
    <property type="entry name" value="RING/U-box"/>
    <property type="match status" value="1"/>
</dbReference>
<dbReference type="CDD" id="cd16495">
    <property type="entry name" value="RING_CH-C4HC3_MARCH"/>
    <property type="match status" value="1"/>
</dbReference>
<keyword evidence="1" id="KW-0479">Metal-binding</keyword>
<gene>
    <name evidence="6" type="ORF">BAE44_0014888</name>
</gene>
<protein>
    <recommendedName>
        <fullName evidence="5">RING-CH-type domain-containing protein</fullName>
    </recommendedName>
</protein>
<evidence type="ECO:0000313" key="7">
    <source>
        <dbReference type="Proteomes" id="UP000095767"/>
    </source>
</evidence>
<reference evidence="6 7" key="1">
    <citation type="submission" date="2016-09" db="EMBL/GenBank/DDBJ databases">
        <title>The draft genome of Dichanthelium oligosanthes: A C3 panicoid grass species.</title>
        <authorList>
            <person name="Studer A.J."/>
            <person name="Schnable J.C."/>
            <person name="Brutnell T.P."/>
        </authorList>
    </citation>
    <scope>NUCLEOTIDE SEQUENCE [LARGE SCALE GENOMIC DNA]</scope>
    <source>
        <strain evidence="7">cv. Kellogg 1175</strain>
        <tissue evidence="6">Leaf</tissue>
    </source>
</reference>
<dbReference type="Pfam" id="PF12428">
    <property type="entry name" value="DUF3675"/>
    <property type="match status" value="1"/>
</dbReference>
<evidence type="ECO:0000313" key="6">
    <source>
        <dbReference type="EMBL" id="OEL24093.1"/>
    </source>
</evidence>
<dbReference type="GO" id="GO:0016020">
    <property type="term" value="C:membrane"/>
    <property type="evidence" value="ECO:0007669"/>
    <property type="project" value="TreeGrafter"/>
</dbReference>
<evidence type="ECO:0000256" key="1">
    <source>
        <dbReference type="ARBA" id="ARBA00022723"/>
    </source>
</evidence>
<keyword evidence="7" id="KW-1185">Reference proteome</keyword>
<evidence type="ECO:0000256" key="4">
    <source>
        <dbReference type="SAM" id="Phobius"/>
    </source>
</evidence>
<dbReference type="OrthoDB" id="264354at2759"/>
<keyword evidence="4" id="KW-0812">Transmembrane</keyword>
<dbReference type="Gene3D" id="3.30.40.10">
    <property type="entry name" value="Zinc/RING finger domain, C3HC4 (zinc finger)"/>
    <property type="match status" value="1"/>
</dbReference>
<evidence type="ECO:0000256" key="2">
    <source>
        <dbReference type="ARBA" id="ARBA00022771"/>
    </source>
</evidence>
<dbReference type="Pfam" id="PF12906">
    <property type="entry name" value="RINGv"/>
    <property type="match status" value="1"/>
</dbReference>
<sequence>MRRLPLHGYLKPLLPQCIASMGREIIGREKGMEHEEELLSSSSSLGYLMQCRICHEEEDEGCATMESPCGCSGSLKYAHRGCVQRWCDEKGSTLCEICLQHTLHSSQKKTFGIIRLIYYVSFKKKDKKSFFCCQNFEPGYTMPPKKTPVVETAVTISEHEDMQPVESPESLFDGADYTGCSDRGQVLNPDAWCPLDSDLRNPVQFTIMLLVWHLVAVVTVQAADHCAFSLVTMYLLRAAGILLPFYVVMRLIRMVQRGQRQYRLQMLEDQRRNASTMNHMHGQEQQQLVISIH</sequence>
<proteinExistence type="predicted"/>
<dbReference type="FunFam" id="3.30.40.10:FF:000318">
    <property type="entry name" value="E3 ubiquitin-protein ligase MARCH4"/>
    <property type="match status" value="1"/>
</dbReference>
<dbReference type="PROSITE" id="PS51292">
    <property type="entry name" value="ZF_RING_CH"/>
    <property type="match status" value="1"/>
</dbReference>
<dbReference type="PANTHER" id="PTHR23012:SF159">
    <property type="entry name" value="OS05G0355300 PROTEIN"/>
    <property type="match status" value="1"/>
</dbReference>
<dbReference type="InterPro" id="IPR033275">
    <property type="entry name" value="MARCH-like"/>
</dbReference>
<dbReference type="InterPro" id="IPR022143">
    <property type="entry name" value="DUF3675"/>
</dbReference>
<feature type="domain" description="RING-CH-type" evidence="5">
    <location>
        <begin position="43"/>
        <end position="105"/>
    </location>
</feature>
<dbReference type="InterPro" id="IPR011016">
    <property type="entry name" value="Znf_RING-CH"/>
</dbReference>
<dbReference type="PANTHER" id="PTHR23012">
    <property type="entry name" value="RING/FYVE/PHD ZINC FINGER DOMAIN-CONTAINING"/>
    <property type="match status" value="1"/>
</dbReference>
<comment type="caution">
    <text evidence="6">The sequence shown here is derived from an EMBL/GenBank/DDBJ whole genome shotgun (WGS) entry which is preliminary data.</text>
</comment>
<feature type="transmembrane region" description="Helical" evidence="4">
    <location>
        <begin position="234"/>
        <end position="252"/>
    </location>
</feature>
<dbReference type="SMART" id="SM00744">
    <property type="entry name" value="RINGv"/>
    <property type="match status" value="1"/>
</dbReference>
<keyword evidence="4" id="KW-1133">Transmembrane helix</keyword>
<dbReference type="AlphaFoldDB" id="A0A1E5VG36"/>
<organism evidence="6 7">
    <name type="scientific">Dichanthelium oligosanthes</name>
    <dbReference type="NCBI Taxonomy" id="888268"/>
    <lineage>
        <taxon>Eukaryota</taxon>
        <taxon>Viridiplantae</taxon>
        <taxon>Streptophyta</taxon>
        <taxon>Embryophyta</taxon>
        <taxon>Tracheophyta</taxon>
        <taxon>Spermatophyta</taxon>
        <taxon>Magnoliopsida</taxon>
        <taxon>Liliopsida</taxon>
        <taxon>Poales</taxon>
        <taxon>Poaceae</taxon>
        <taxon>PACMAD clade</taxon>
        <taxon>Panicoideae</taxon>
        <taxon>Panicodae</taxon>
        <taxon>Paniceae</taxon>
        <taxon>Dichantheliinae</taxon>
        <taxon>Dichanthelium</taxon>
    </lineage>
</organism>
<keyword evidence="3" id="KW-0862">Zinc</keyword>
<dbReference type="EMBL" id="LWDX02040756">
    <property type="protein sequence ID" value="OEL24093.1"/>
    <property type="molecule type" value="Genomic_DNA"/>
</dbReference>
<evidence type="ECO:0000259" key="5">
    <source>
        <dbReference type="PROSITE" id="PS51292"/>
    </source>
</evidence>
<dbReference type="STRING" id="888268.A0A1E5VG36"/>
<dbReference type="InterPro" id="IPR013083">
    <property type="entry name" value="Znf_RING/FYVE/PHD"/>
</dbReference>
<keyword evidence="2" id="KW-0863">Zinc-finger</keyword>
<dbReference type="GO" id="GO:0016567">
    <property type="term" value="P:protein ubiquitination"/>
    <property type="evidence" value="ECO:0007669"/>
    <property type="project" value="TreeGrafter"/>
</dbReference>
<evidence type="ECO:0000256" key="3">
    <source>
        <dbReference type="ARBA" id="ARBA00022833"/>
    </source>
</evidence>
<accession>A0A1E5VG36</accession>
<keyword evidence="4" id="KW-0472">Membrane</keyword>
<name>A0A1E5VG36_9POAL</name>
<dbReference type="Proteomes" id="UP000095767">
    <property type="component" value="Unassembled WGS sequence"/>
</dbReference>
<dbReference type="GO" id="GO:0004842">
    <property type="term" value="F:ubiquitin-protein transferase activity"/>
    <property type="evidence" value="ECO:0007669"/>
    <property type="project" value="TreeGrafter"/>
</dbReference>